<evidence type="ECO:0000313" key="4">
    <source>
        <dbReference type="Proteomes" id="UP000800094"/>
    </source>
</evidence>
<evidence type="ECO:0000256" key="1">
    <source>
        <dbReference type="SAM" id="MobiDB-lite"/>
    </source>
</evidence>
<feature type="region of interest" description="Disordered" evidence="1">
    <location>
        <begin position="90"/>
        <end position="133"/>
    </location>
</feature>
<feature type="chain" id="PRO_5025543932" evidence="2">
    <location>
        <begin position="20"/>
        <end position="133"/>
    </location>
</feature>
<gene>
    <name evidence="3" type="ORF">BU26DRAFT_503892</name>
</gene>
<feature type="compositionally biased region" description="Low complexity" evidence="1">
    <location>
        <begin position="107"/>
        <end position="122"/>
    </location>
</feature>
<keyword evidence="4" id="KW-1185">Reference proteome</keyword>
<name>A0A6A6IMP0_9PLEO</name>
<dbReference type="GeneID" id="54580055"/>
<proteinExistence type="predicted"/>
<sequence>MRLPHFALLLLALFGLALSAPTSPSDANSEDAKQNPPSCMDCDHMYEQCLASNVNRPPYTRLNCLNITCHALFGTCEECGFCQRHWDPSHPWRPPRKGQADGEASKAQDATTTAGDTTAEDAPAPKPQDESGN</sequence>
<organism evidence="3 4">
    <name type="scientific">Trematosphaeria pertusa</name>
    <dbReference type="NCBI Taxonomy" id="390896"/>
    <lineage>
        <taxon>Eukaryota</taxon>
        <taxon>Fungi</taxon>
        <taxon>Dikarya</taxon>
        <taxon>Ascomycota</taxon>
        <taxon>Pezizomycotina</taxon>
        <taxon>Dothideomycetes</taxon>
        <taxon>Pleosporomycetidae</taxon>
        <taxon>Pleosporales</taxon>
        <taxon>Massarineae</taxon>
        <taxon>Trematosphaeriaceae</taxon>
        <taxon>Trematosphaeria</taxon>
    </lineage>
</organism>
<dbReference type="EMBL" id="ML987193">
    <property type="protein sequence ID" value="KAF2251368.1"/>
    <property type="molecule type" value="Genomic_DNA"/>
</dbReference>
<feature type="signal peptide" evidence="2">
    <location>
        <begin position="1"/>
        <end position="19"/>
    </location>
</feature>
<keyword evidence="2" id="KW-0732">Signal</keyword>
<evidence type="ECO:0000313" key="3">
    <source>
        <dbReference type="EMBL" id="KAF2251368.1"/>
    </source>
</evidence>
<accession>A0A6A6IMP0</accession>
<dbReference type="AlphaFoldDB" id="A0A6A6IMP0"/>
<reference evidence="3" key="1">
    <citation type="journal article" date="2020" name="Stud. Mycol.">
        <title>101 Dothideomycetes genomes: a test case for predicting lifestyles and emergence of pathogens.</title>
        <authorList>
            <person name="Haridas S."/>
            <person name="Albert R."/>
            <person name="Binder M."/>
            <person name="Bloem J."/>
            <person name="Labutti K."/>
            <person name="Salamov A."/>
            <person name="Andreopoulos B."/>
            <person name="Baker S."/>
            <person name="Barry K."/>
            <person name="Bills G."/>
            <person name="Bluhm B."/>
            <person name="Cannon C."/>
            <person name="Castanera R."/>
            <person name="Culley D."/>
            <person name="Daum C."/>
            <person name="Ezra D."/>
            <person name="Gonzalez J."/>
            <person name="Henrissat B."/>
            <person name="Kuo A."/>
            <person name="Liang C."/>
            <person name="Lipzen A."/>
            <person name="Lutzoni F."/>
            <person name="Magnuson J."/>
            <person name="Mondo S."/>
            <person name="Nolan M."/>
            <person name="Ohm R."/>
            <person name="Pangilinan J."/>
            <person name="Park H.-J."/>
            <person name="Ramirez L."/>
            <person name="Alfaro M."/>
            <person name="Sun H."/>
            <person name="Tritt A."/>
            <person name="Yoshinaga Y."/>
            <person name="Zwiers L.-H."/>
            <person name="Turgeon B."/>
            <person name="Goodwin S."/>
            <person name="Spatafora J."/>
            <person name="Crous P."/>
            <person name="Grigoriev I."/>
        </authorList>
    </citation>
    <scope>NUCLEOTIDE SEQUENCE</scope>
    <source>
        <strain evidence="3">CBS 122368</strain>
    </source>
</reference>
<dbReference type="RefSeq" id="XP_033686372.1">
    <property type="nucleotide sequence ID" value="XM_033826725.1"/>
</dbReference>
<dbReference type="Proteomes" id="UP000800094">
    <property type="component" value="Unassembled WGS sequence"/>
</dbReference>
<protein>
    <submittedName>
        <fullName evidence="3">Uncharacterized protein</fullName>
    </submittedName>
</protein>
<evidence type="ECO:0000256" key="2">
    <source>
        <dbReference type="SAM" id="SignalP"/>
    </source>
</evidence>